<evidence type="ECO:0000256" key="16">
    <source>
        <dbReference type="SAM" id="Phobius"/>
    </source>
</evidence>
<organism evidence="18 19">
    <name type="scientific">Actinacidiphila paucisporea</name>
    <dbReference type="NCBI Taxonomy" id="310782"/>
    <lineage>
        <taxon>Bacteria</taxon>
        <taxon>Bacillati</taxon>
        <taxon>Actinomycetota</taxon>
        <taxon>Actinomycetes</taxon>
        <taxon>Kitasatosporales</taxon>
        <taxon>Streptomycetaceae</taxon>
        <taxon>Actinacidiphila</taxon>
    </lineage>
</organism>
<dbReference type="GO" id="GO:0000155">
    <property type="term" value="F:phosphorelay sensor kinase activity"/>
    <property type="evidence" value="ECO:0007669"/>
    <property type="project" value="InterPro"/>
</dbReference>
<accession>A0A1M6ZIQ5</accession>
<dbReference type="PROSITE" id="PS50109">
    <property type="entry name" value="HIS_KIN"/>
    <property type="match status" value="1"/>
</dbReference>
<dbReference type="Gene3D" id="1.20.5.1930">
    <property type="match status" value="1"/>
</dbReference>
<dbReference type="PRINTS" id="PR00344">
    <property type="entry name" value="BCTRLSENSOR"/>
</dbReference>
<feature type="transmembrane region" description="Helical" evidence="16">
    <location>
        <begin position="164"/>
        <end position="186"/>
    </location>
</feature>
<evidence type="ECO:0000256" key="12">
    <source>
        <dbReference type="ARBA" id="ARBA00023012"/>
    </source>
</evidence>
<keyword evidence="8" id="KW-0808">Transferase</keyword>
<keyword evidence="16" id="KW-1133">Transmembrane helix</keyword>
<sequence length="426" mass="45097">MPADLPLEEPERRLTAPLPAAGGPRGGHVWERTFLPWDIYFAVVWIGTVLFALAAESPGTGVRVVAACLFCLPVPWYAWVGRPLLVAQSRTTGTPPAVRYLVGLVLLFLPPAALVGETRLATFALVPQCFMLLRVRGALTAVAVVNITPVAAWALVWRPDTHDLYYNSVFAVVTLAFSAVFGSWIIRVLEQSIERADLVAELDASRGQIARLSAERGALAERERFSREIHDTLAQGFTSILMLVQAVETELGHDPALARRHLALMAGTARENLAEARSLVAGNAPAGLDGGSLPDALRRLAARHTEQTGAPATVDIAGPVRALPAAVEVVALRSCQEALANARRHAGPAVPVALDLRYSADTLRIAVRDTGRGFDTAGPPGTGYGLPGLRARAAEMGGTATVDSAPGRGTAITVTLPLAAAVRRTP</sequence>
<evidence type="ECO:0000256" key="9">
    <source>
        <dbReference type="ARBA" id="ARBA00022723"/>
    </source>
</evidence>
<keyword evidence="19" id="KW-1185">Reference proteome</keyword>
<keyword evidence="6" id="KW-0004">4Fe-4S</keyword>
<dbReference type="InterPro" id="IPR011712">
    <property type="entry name" value="Sig_transdc_His_kin_sub3_dim/P"/>
</dbReference>
<keyword evidence="16" id="KW-0812">Transmembrane</keyword>
<feature type="transmembrane region" description="Helical" evidence="16">
    <location>
        <begin position="34"/>
        <end position="55"/>
    </location>
</feature>
<dbReference type="InterPro" id="IPR017205">
    <property type="entry name" value="Sig_transdc_His_kinase_ChrS"/>
</dbReference>
<reference evidence="18 19" key="1">
    <citation type="submission" date="2016-11" db="EMBL/GenBank/DDBJ databases">
        <authorList>
            <person name="Jaros S."/>
            <person name="Januszkiewicz K."/>
            <person name="Wedrychowicz H."/>
        </authorList>
    </citation>
    <scope>NUCLEOTIDE SEQUENCE [LARGE SCALE GENOMIC DNA]</scope>
    <source>
        <strain evidence="18 19">CGMCC 4.2025</strain>
    </source>
</reference>
<keyword evidence="10 18" id="KW-0418">Kinase</keyword>
<dbReference type="Pfam" id="PF07730">
    <property type="entry name" value="HisKA_3"/>
    <property type="match status" value="1"/>
</dbReference>
<evidence type="ECO:0000313" key="18">
    <source>
        <dbReference type="EMBL" id="SHL30320.1"/>
    </source>
</evidence>
<protein>
    <recommendedName>
        <fullName evidence="5">Oxygen sensor histidine kinase NreB</fullName>
        <ecNumber evidence="4">2.7.13.3</ecNumber>
    </recommendedName>
    <alternativeName>
        <fullName evidence="15">Nitrogen regulation protein B</fullName>
    </alternativeName>
</protein>
<dbReference type="InterPro" id="IPR003594">
    <property type="entry name" value="HATPase_dom"/>
</dbReference>
<comment type="catalytic activity">
    <reaction evidence="1">
        <text>ATP + protein L-histidine = ADP + protein N-phospho-L-histidine.</text>
        <dbReference type="EC" id="2.7.13.3"/>
    </reaction>
</comment>
<evidence type="ECO:0000256" key="3">
    <source>
        <dbReference type="ARBA" id="ARBA00004496"/>
    </source>
</evidence>
<evidence type="ECO:0000256" key="6">
    <source>
        <dbReference type="ARBA" id="ARBA00022485"/>
    </source>
</evidence>
<dbReference type="EC" id="2.7.13.3" evidence="4"/>
<dbReference type="RefSeq" id="WP_079189557.1">
    <property type="nucleotide sequence ID" value="NZ_FRBI01000003.1"/>
</dbReference>
<dbReference type="EMBL" id="FRBI01000003">
    <property type="protein sequence ID" value="SHL30320.1"/>
    <property type="molecule type" value="Genomic_DNA"/>
</dbReference>
<keyword evidence="11" id="KW-0408">Iron</keyword>
<dbReference type="SMART" id="SM00387">
    <property type="entry name" value="HATPase_c"/>
    <property type="match status" value="1"/>
</dbReference>
<comment type="function">
    <text evidence="14">Member of the two-component regulatory system NreB/NreC involved in the control of dissimilatory nitrate/nitrite reduction in response to oxygen. NreB functions as a direct oxygen sensor histidine kinase which is autophosphorylated, in the absence of oxygen, probably at the conserved histidine residue, and transfers its phosphate group probably to a conserved aspartate residue of NreC. NreB/NreC activates the expression of the nitrate (narGHJI) and nitrite (nir) reductase operons, as well as the putative nitrate transporter gene narT.</text>
</comment>
<dbReference type="GO" id="GO:0046983">
    <property type="term" value="F:protein dimerization activity"/>
    <property type="evidence" value="ECO:0007669"/>
    <property type="project" value="InterPro"/>
</dbReference>
<evidence type="ECO:0000256" key="10">
    <source>
        <dbReference type="ARBA" id="ARBA00022777"/>
    </source>
</evidence>
<dbReference type="InterPro" id="IPR004358">
    <property type="entry name" value="Sig_transdc_His_kin-like_C"/>
</dbReference>
<evidence type="ECO:0000259" key="17">
    <source>
        <dbReference type="PROSITE" id="PS50109"/>
    </source>
</evidence>
<evidence type="ECO:0000256" key="13">
    <source>
        <dbReference type="ARBA" id="ARBA00023014"/>
    </source>
</evidence>
<evidence type="ECO:0000256" key="5">
    <source>
        <dbReference type="ARBA" id="ARBA00017322"/>
    </source>
</evidence>
<keyword evidence="12" id="KW-0902">Two-component regulatory system</keyword>
<dbReference type="SUPFAM" id="SSF55874">
    <property type="entry name" value="ATPase domain of HSP90 chaperone/DNA topoisomerase II/histidine kinase"/>
    <property type="match status" value="1"/>
</dbReference>
<dbReference type="PANTHER" id="PTHR24421">
    <property type="entry name" value="NITRATE/NITRITE SENSOR PROTEIN NARX-RELATED"/>
    <property type="match status" value="1"/>
</dbReference>
<dbReference type="GO" id="GO:0051539">
    <property type="term" value="F:4 iron, 4 sulfur cluster binding"/>
    <property type="evidence" value="ECO:0007669"/>
    <property type="project" value="UniProtKB-KW"/>
</dbReference>
<dbReference type="CDD" id="cd16917">
    <property type="entry name" value="HATPase_UhpB-NarQ-NarX-like"/>
    <property type="match status" value="1"/>
</dbReference>
<dbReference type="OrthoDB" id="227596at2"/>
<evidence type="ECO:0000256" key="14">
    <source>
        <dbReference type="ARBA" id="ARBA00024827"/>
    </source>
</evidence>
<dbReference type="InterPro" id="IPR050482">
    <property type="entry name" value="Sensor_HK_TwoCompSys"/>
</dbReference>
<dbReference type="PANTHER" id="PTHR24421:SF62">
    <property type="entry name" value="SENSORY TRANSDUCTION HISTIDINE KINASE"/>
    <property type="match status" value="1"/>
</dbReference>
<dbReference type="InterPro" id="IPR005467">
    <property type="entry name" value="His_kinase_dom"/>
</dbReference>
<evidence type="ECO:0000256" key="1">
    <source>
        <dbReference type="ARBA" id="ARBA00000085"/>
    </source>
</evidence>
<feature type="transmembrane region" description="Helical" evidence="16">
    <location>
        <begin position="138"/>
        <end position="158"/>
    </location>
</feature>
<evidence type="ECO:0000256" key="8">
    <source>
        <dbReference type="ARBA" id="ARBA00022679"/>
    </source>
</evidence>
<keyword evidence="9" id="KW-0479">Metal-binding</keyword>
<feature type="transmembrane region" description="Helical" evidence="16">
    <location>
        <begin position="100"/>
        <end position="126"/>
    </location>
</feature>
<dbReference type="GO" id="GO:0046872">
    <property type="term" value="F:metal ion binding"/>
    <property type="evidence" value="ECO:0007669"/>
    <property type="project" value="UniProtKB-KW"/>
</dbReference>
<keyword evidence="13" id="KW-0411">Iron-sulfur</keyword>
<evidence type="ECO:0000256" key="7">
    <source>
        <dbReference type="ARBA" id="ARBA00022490"/>
    </source>
</evidence>
<name>A0A1M6ZIQ5_9ACTN</name>
<evidence type="ECO:0000256" key="4">
    <source>
        <dbReference type="ARBA" id="ARBA00012438"/>
    </source>
</evidence>
<keyword evidence="16" id="KW-0472">Membrane</keyword>
<gene>
    <name evidence="18" type="ORF">SAMN05216499_103345</name>
</gene>
<evidence type="ECO:0000256" key="15">
    <source>
        <dbReference type="ARBA" id="ARBA00030800"/>
    </source>
</evidence>
<comment type="subcellular location">
    <subcellularLocation>
        <location evidence="3">Cytoplasm</location>
    </subcellularLocation>
</comment>
<evidence type="ECO:0000256" key="11">
    <source>
        <dbReference type="ARBA" id="ARBA00023004"/>
    </source>
</evidence>
<feature type="domain" description="Histidine kinase" evidence="17">
    <location>
        <begin position="337"/>
        <end position="420"/>
    </location>
</feature>
<keyword evidence="7" id="KW-0963">Cytoplasm</keyword>
<dbReference type="Proteomes" id="UP000184111">
    <property type="component" value="Unassembled WGS sequence"/>
</dbReference>
<evidence type="ECO:0000256" key="2">
    <source>
        <dbReference type="ARBA" id="ARBA00001966"/>
    </source>
</evidence>
<feature type="transmembrane region" description="Helical" evidence="16">
    <location>
        <begin position="62"/>
        <end position="80"/>
    </location>
</feature>
<dbReference type="InterPro" id="IPR036890">
    <property type="entry name" value="HATPase_C_sf"/>
</dbReference>
<dbReference type="PIRSF" id="PIRSF037434">
    <property type="entry name" value="STHK_ChrS"/>
    <property type="match status" value="1"/>
</dbReference>
<dbReference type="STRING" id="310782.SAMN05216499_103345"/>
<dbReference type="AlphaFoldDB" id="A0A1M6ZIQ5"/>
<dbReference type="Pfam" id="PF02518">
    <property type="entry name" value="HATPase_c"/>
    <property type="match status" value="1"/>
</dbReference>
<dbReference type="GO" id="GO:0016020">
    <property type="term" value="C:membrane"/>
    <property type="evidence" value="ECO:0007669"/>
    <property type="project" value="InterPro"/>
</dbReference>
<comment type="cofactor">
    <cofactor evidence="2">
        <name>[4Fe-4S] cluster</name>
        <dbReference type="ChEBI" id="CHEBI:49883"/>
    </cofactor>
</comment>
<dbReference type="GO" id="GO:0005737">
    <property type="term" value="C:cytoplasm"/>
    <property type="evidence" value="ECO:0007669"/>
    <property type="project" value="UniProtKB-SubCell"/>
</dbReference>
<proteinExistence type="predicted"/>
<evidence type="ECO:0000313" key="19">
    <source>
        <dbReference type="Proteomes" id="UP000184111"/>
    </source>
</evidence>
<dbReference type="Gene3D" id="3.30.565.10">
    <property type="entry name" value="Histidine kinase-like ATPase, C-terminal domain"/>
    <property type="match status" value="1"/>
</dbReference>